<dbReference type="GO" id="GO:0002758">
    <property type="term" value="P:innate immune response-activating signaling pathway"/>
    <property type="evidence" value="ECO:0007669"/>
    <property type="project" value="UniProtKB-ARBA"/>
</dbReference>
<name>A0A6V7QLZ3_ANACO</name>
<evidence type="ECO:0000256" key="1">
    <source>
        <dbReference type="ARBA" id="ARBA00022614"/>
    </source>
</evidence>
<feature type="domain" description="Disease resistance protein winged helix" evidence="5">
    <location>
        <begin position="433"/>
        <end position="501"/>
    </location>
</feature>
<gene>
    <name evidence="7" type="ORF">CB5_LOCUS27036</name>
</gene>
<dbReference type="GO" id="GO:0042742">
    <property type="term" value="P:defense response to bacterium"/>
    <property type="evidence" value="ECO:0007669"/>
    <property type="project" value="UniProtKB-ARBA"/>
</dbReference>
<dbReference type="InterPro" id="IPR032675">
    <property type="entry name" value="LRR_dom_sf"/>
</dbReference>
<reference evidence="7" key="1">
    <citation type="submission" date="2020-07" db="EMBL/GenBank/DDBJ databases">
        <authorList>
            <person name="Lin J."/>
        </authorList>
    </citation>
    <scope>NUCLEOTIDE SEQUENCE</scope>
</reference>
<keyword evidence="2" id="KW-0677">Repeat</keyword>
<dbReference type="InterPro" id="IPR036388">
    <property type="entry name" value="WH-like_DNA-bd_sf"/>
</dbReference>
<dbReference type="EMBL" id="LR862137">
    <property type="protein sequence ID" value="CAD1843825.1"/>
    <property type="molecule type" value="Genomic_DNA"/>
</dbReference>
<dbReference type="InterPro" id="IPR056789">
    <property type="entry name" value="LRR_R13L1-DRL21"/>
</dbReference>
<dbReference type="Pfam" id="PF23559">
    <property type="entry name" value="WHD_DRP"/>
    <property type="match status" value="1"/>
</dbReference>
<protein>
    <recommendedName>
        <fullName evidence="8">Disease resistance protein RGA3</fullName>
    </recommendedName>
</protein>
<evidence type="ECO:0000256" key="3">
    <source>
        <dbReference type="ARBA" id="ARBA00022821"/>
    </source>
</evidence>
<dbReference type="PANTHER" id="PTHR36766">
    <property type="entry name" value="PLANT BROAD-SPECTRUM MILDEW RESISTANCE PROTEIN RPW8"/>
    <property type="match status" value="1"/>
</dbReference>
<accession>A0A6V7QLZ3</accession>
<dbReference type="GO" id="GO:0043531">
    <property type="term" value="F:ADP binding"/>
    <property type="evidence" value="ECO:0007669"/>
    <property type="project" value="InterPro"/>
</dbReference>
<keyword evidence="1" id="KW-0433">Leucine-rich repeat</keyword>
<dbReference type="Gene3D" id="3.40.50.300">
    <property type="entry name" value="P-loop containing nucleotide triphosphate hydrolases"/>
    <property type="match status" value="1"/>
</dbReference>
<evidence type="ECO:0000313" key="7">
    <source>
        <dbReference type="EMBL" id="CAD1843825.1"/>
    </source>
</evidence>
<dbReference type="Gene3D" id="1.10.10.10">
    <property type="entry name" value="Winged helix-like DNA-binding domain superfamily/Winged helix DNA-binding domain"/>
    <property type="match status" value="1"/>
</dbReference>
<dbReference type="PANTHER" id="PTHR36766:SF70">
    <property type="entry name" value="DISEASE RESISTANCE PROTEIN RGA4"/>
    <property type="match status" value="1"/>
</dbReference>
<dbReference type="PRINTS" id="PR00364">
    <property type="entry name" value="DISEASERSIST"/>
</dbReference>
<feature type="domain" description="NB-ARC" evidence="4">
    <location>
        <begin position="217"/>
        <end position="328"/>
    </location>
</feature>
<dbReference type="SUPFAM" id="SSF52058">
    <property type="entry name" value="L domain-like"/>
    <property type="match status" value="1"/>
</dbReference>
<dbReference type="InterPro" id="IPR027417">
    <property type="entry name" value="P-loop_NTPase"/>
</dbReference>
<dbReference type="InterPro" id="IPR058922">
    <property type="entry name" value="WHD_DRP"/>
</dbReference>
<dbReference type="Pfam" id="PF00931">
    <property type="entry name" value="NB-ARC"/>
    <property type="match status" value="1"/>
</dbReference>
<evidence type="ECO:0000256" key="2">
    <source>
        <dbReference type="ARBA" id="ARBA00022737"/>
    </source>
</evidence>
<keyword evidence="3" id="KW-0611">Plant defense</keyword>
<organism evidence="7">
    <name type="scientific">Ananas comosus var. bracteatus</name>
    <name type="common">red pineapple</name>
    <dbReference type="NCBI Taxonomy" id="296719"/>
    <lineage>
        <taxon>Eukaryota</taxon>
        <taxon>Viridiplantae</taxon>
        <taxon>Streptophyta</taxon>
        <taxon>Embryophyta</taxon>
        <taxon>Tracheophyta</taxon>
        <taxon>Spermatophyta</taxon>
        <taxon>Magnoliopsida</taxon>
        <taxon>Liliopsida</taxon>
        <taxon>Poales</taxon>
        <taxon>Bromeliaceae</taxon>
        <taxon>Bromelioideae</taxon>
        <taxon>Ananas</taxon>
    </lineage>
</organism>
<proteinExistence type="predicted"/>
<dbReference type="InterPro" id="IPR002182">
    <property type="entry name" value="NB-ARC"/>
</dbReference>
<evidence type="ECO:0008006" key="8">
    <source>
        <dbReference type="Google" id="ProtNLM"/>
    </source>
</evidence>
<dbReference type="Gene3D" id="3.80.10.10">
    <property type="entry name" value="Ribonuclease Inhibitor"/>
    <property type="match status" value="2"/>
</dbReference>
<dbReference type="Pfam" id="PF25019">
    <property type="entry name" value="LRR_R13L1-DRL21"/>
    <property type="match status" value="1"/>
</dbReference>
<evidence type="ECO:0000259" key="4">
    <source>
        <dbReference type="Pfam" id="PF00931"/>
    </source>
</evidence>
<feature type="domain" description="R13L1/DRL21-like LRR repeat region" evidence="6">
    <location>
        <begin position="602"/>
        <end position="707"/>
    </location>
</feature>
<dbReference type="FunFam" id="1.10.10.10:FF:000322">
    <property type="entry name" value="Probable disease resistance protein At1g63360"/>
    <property type="match status" value="1"/>
</dbReference>
<sequence length="941" mass="107168">MPRLEELHVIDCPKLRALPKSLQQLRALRILRTTMAHSLSVIEDFLFITELTIEMNIGIERVSNLPSLKKLAIWGTPALKCVDNLRIDGALKKVGRERTEDAAWLNELRSILDEANDLFDDVRHEGEKLPSASSSDLSILCCLPMFSLFNSIRVRHNLAIRIRALDNRIGEVAKDQWIFNHESVKTVGRVAASMSSTRETCEIMEADVVGREIEDATDELVEMIVTNRRRNFQVAAVAGTGGIGKTTLAQKVYNNPRIGDHFQVKIWMCVTQKYSDVRLLQDIIRKAGGSHGSAERVSDLLPVLSRTLGGRRIFLVLDDVWRSGVWTDLLRWELLCKRTYLEEEEEEEEEEDAQSLRSVGVQIVNKCGGLPLAIKVIAGVLTTKEKSKREWERVLKSNAWSMSELPGEFRGALYLSYHNLPPHLKQCFLSFCLYPEDHVHCIWDLRRMWVAEGFVEQEEGLTMEELAEQYYFELIRRSLLQPDPRYVDQRRCKVHDLLRSLGQYLSQGESYYGDPQSLDATAISKLRRLSIAEGREIVTIPAPETERLRLRTLLLTASPPRIEHSLFSRFPYLQNANSVQSTDDIIDQPLTAAPPGNGAFVLANKAFLKELAVSCTPQTERAEVPPYTEEEISKIEDIFEKLHPPTCLERLWVENFYNQHIPSWMLSSSLGSYLPHLTYVNFIGLPLCPQLPPLGQLPHLRYLQIREALAIVTIGPELLGNGVGDGVHAAAAFPKLEFLFMIGMPNWEEWSLVGSETGKSSSCSLRVMPRLEELRVIYCPELRALPKGLQQLRALRILKVERAHSLSVIEDFLFITELKIIKNDGMERISNLPALRKLTIWDNSALKCVDNLVALQYLELQDYSMKSLPEWLLRLAQQRVHLRDNNLELVMRCGAAIIQRCLKGGPDWPIIECFSRVSAYTKDRSAYLEYTKQSGCYRTNQ</sequence>
<dbReference type="AlphaFoldDB" id="A0A6V7QLZ3"/>
<evidence type="ECO:0000259" key="6">
    <source>
        <dbReference type="Pfam" id="PF25019"/>
    </source>
</evidence>
<dbReference type="SUPFAM" id="SSF52540">
    <property type="entry name" value="P-loop containing nucleoside triphosphate hydrolases"/>
    <property type="match status" value="1"/>
</dbReference>
<dbReference type="GO" id="GO:0009626">
    <property type="term" value="P:plant-type hypersensitive response"/>
    <property type="evidence" value="ECO:0007669"/>
    <property type="project" value="UniProtKB-ARBA"/>
</dbReference>
<evidence type="ECO:0000259" key="5">
    <source>
        <dbReference type="Pfam" id="PF23559"/>
    </source>
</evidence>